<dbReference type="Proteomes" id="UP000030764">
    <property type="component" value="Unassembled WGS sequence"/>
</dbReference>
<reference evidence="17 18" key="1">
    <citation type="journal article" date="2014" name="Nat. Genet.">
        <title>Genome and transcriptome of the porcine whipworm Trichuris suis.</title>
        <authorList>
            <person name="Jex A.R."/>
            <person name="Nejsum P."/>
            <person name="Schwarz E.M."/>
            <person name="Hu L."/>
            <person name="Young N.D."/>
            <person name="Hall R.S."/>
            <person name="Korhonen P.K."/>
            <person name="Liao S."/>
            <person name="Thamsborg S."/>
            <person name="Xia J."/>
            <person name="Xu P."/>
            <person name="Wang S."/>
            <person name="Scheerlinck J.P."/>
            <person name="Hofmann A."/>
            <person name="Sternberg P.W."/>
            <person name="Wang J."/>
            <person name="Gasser R.B."/>
        </authorList>
    </citation>
    <scope>NUCLEOTIDE SEQUENCE [LARGE SCALE GENOMIC DNA]</scope>
    <source>
        <strain evidence="17">DCEP-RM93F</strain>
        <strain evidence="16">DCEP-RM93M</strain>
    </source>
</reference>
<dbReference type="SUPFAM" id="SSF53448">
    <property type="entry name" value="Nucleotide-diphospho-sugar transferases"/>
    <property type="match status" value="1"/>
</dbReference>
<dbReference type="Gene3D" id="3.90.550.10">
    <property type="entry name" value="Spore Coat Polysaccharide Biosynthesis Protein SpsA, Chain A"/>
    <property type="match status" value="1"/>
</dbReference>
<evidence type="ECO:0000256" key="8">
    <source>
        <dbReference type="ARBA" id="ARBA00022989"/>
    </source>
</evidence>
<dbReference type="Gene3D" id="2.80.10.50">
    <property type="match status" value="1"/>
</dbReference>
<dbReference type="EC" id="2.4.1.-" evidence="14"/>
<dbReference type="CDD" id="cd23439">
    <property type="entry name" value="beta-trefoil_Ricin_GALNT10-like"/>
    <property type="match status" value="1"/>
</dbReference>
<evidence type="ECO:0000256" key="9">
    <source>
        <dbReference type="ARBA" id="ARBA00023034"/>
    </source>
</evidence>
<keyword evidence="14" id="KW-0328">Glycosyltransferase</keyword>
<dbReference type="GO" id="GO:0006493">
    <property type="term" value="P:protein O-linked glycosylation"/>
    <property type="evidence" value="ECO:0007669"/>
    <property type="project" value="TreeGrafter"/>
</dbReference>
<keyword evidence="14" id="KW-0808">Transferase</keyword>
<protein>
    <recommendedName>
        <fullName evidence="14">Polypeptide N-acetylgalactosaminyltransferase</fullName>
        <ecNumber evidence="14">2.4.1.-</ecNumber>
    </recommendedName>
    <alternativeName>
        <fullName evidence="14">Protein-UDP acetylgalactosaminyltransferase</fullName>
    </alternativeName>
</protein>
<dbReference type="PANTHER" id="PTHR11675:SF134">
    <property type="entry name" value="N-ACETYLGALACTOSAMINYLTRANSFERASE 4-RELATED"/>
    <property type="match status" value="1"/>
</dbReference>
<sequence length="593" mass="68837">MSVVKIVAISRLPLMRFCRRIFHRKRFATLLLLSFSLAIVVHRSRFVRFSTELTDRRRDEFKQKEELKDWEDHGLVSRDAQRSGPGEHGQPYHLPDELKNSELKERLYKKNGFSALVSEFLALNRSVKDVRHRLCLGQLYRAKLPRVAVIIPFHNEHLSVLLRTVYSIINRSPPELLQEIILADDFSDQVILKAQLDEYVKSHWPGLVKIARATKREGLIRTRLLGAKQSSSEVLVFLDSHSECNYNWLPPLLDPIAQDYRTVVCPFVDVIDYENFEYRIQDHGARGSWDWEFYYKRLPLLPEDLKHPSKPFRSPVMAGGYFAISAKWFWQLGGYDEGLDIWGGEQYELSFKVWQCGGQLVDAPCSHVGHIYRKFSPISNPGVGDYVGRNYKRVAEVWMDEYKEYLYMRRPHYRTLNPGDLTKQHQLRKSLNCKSFKWYMENIAFDQPKKYPAIEPGNLIEGNIRNLVSGLCLDAHFKAEMERVGLAPCVKGNIRKRNEQHFQYTAKKEIKPKGRSVCLDVPESKFQAPVILYGCHGMQGNQLWKYDRQNNHIVHAVTKMCLDANASQNSVFMSPCNQSLASQAWIFGKLRPS</sequence>
<evidence type="ECO:0000256" key="5">
    <source>
        <dbReference type="ARBA" id="ARBA00022692"/>
    </source>
</evidence>
<comment type="cofactor">
    <cofactor evidence="1 14">
        <name>Mn(2+)</name>
        <dbReference type="ChEBI" id="CHEBI:29035"/>
    </cofactor>
</comment>
<dbReference type="InterPro" id="IPR029044">
    <property type="entry name" value="Nucleotide-diphossugar_trans"/>
</dbReference>
<keyword evidence="5" id="KW-0812">Transmembrane</keyword>
<dbReference type="CDD" id="cd02510">
    <property type="entry name" value="pp-GalNAc-T"/>
    <property type="match status" value="1"/>
</dbReference>
<evidence type="ECO:0000256" key="11">
    <source>
        <dbReference type="ARBA" id="ARBA00023157"/>
    </source>
</evidence>
<keyword evidence="12" id="KW-0325">Glycoprotein</keyword>
<dbReference type="InterPro" id="IPR000772">
    <property type="entry name" value="Ricin_B_lectin"/>
</dbReference>
<evidence type="ECO:0000256" key="2">
    <source>
        <dbReference type="ARBA" id="ARBA00004323"/>
    </source>
</evidence>
<keyword evidence="6 14" id="KW-0430">Lectin</keyword>
<dbReference type="GO" id="GO:0000139">
    <property type="term" value="C:Golgi membrane"/>
    <property type="evidence" value="ECO:0007669"/>
    <property type="project" value="UniProtKB-SubCell"/>
</dbReference>
<proteinExistence type="inferred from homology"/>
<evidence type="ECO:0000313" key="18">
    <source>
        <dbReference type="Proteomes" id="UP000030764"/>
    </source>
</evidence>
<dbReference type="InterPro" id="IPR035992">
    <property type="entry name" value="Ricin_B-like_lectins"/>
</dbReference>
<comment type="subcellular location">
    <subcellularLocation>
        <location evidence="2 14">Golgi apparatus membrane</location>
        <topology evidence="2 14">Single-pass type II membrane protein</topology>
    </subcellularLocation>
</comment>
<dbReference type="AlphaFoldDB" id="A0A085NUQ9"/>
<dbReference type="GO" id="GO:0030246">
    <property type="term" value="F:carbohydrate binding"/>
    <property type="evidence" value="ECO:0007669"/>
    <property type="project" value="UniProtKB-KW"/>
</dbReference>
<dbReference type="Proteomes" id="UP000030758">
    <property type="component" value="Unassembled WGS sequence"/>
</dbReference>
<evidence type="ECO:0000256" key="14">
    <source>
        <dbReference type="RuleBase" id="RU361242"/>
    </source>
</evidence>
<comment type="similarity">
    <text evidence="4 14">Belongs to the glycosyltransferase 2 family. GalNAc-T subfamily.</text>
</comment>
<evidence type="ECO:0000256" key="12">
    <source>
        <dbReference type="ARBA" id="ARBA00023180"/>
    </source>
</evidence>
<keyword evidence="9 14" id="KW-0333">Golgi apparatus</keyword>
<dbReference type="PROSITE" id="PS50231">
    <property type="entry name" value="RICIN_B_LECTIN"/>
    <property type="match status" value="1"/>
</dbReference>
<dbReference type="Pfam" id="PF00535">
    <property type="entry name" value="Glycos_transf_2"/>
    <property type="match status" value="1"/>
</dbReference>
<gene>
    <name evidence="16" type="ORF">M513_04786</name>
    <name evidence="17" type="ORF">M514_04786</name>
</gene>
<evidence type="ECO:0000313" key="16">
    <source>
        <dbReference type="EMBL" id="KFD54244.1"/>
    </source>
</evidence>
<keyword evidence="7" id="KW-0735">Signal-anchor</keyword>
<evidence type="ECO:0000313" key="17">
    <source>
        <dbReference type="EMBL" id="KFD73205.1"/>
    </source>
</evidence>
<comment type="pathway">
    <text evidence="3 14">Protein modification; protein glycosylation.</text>
</comment>
<evidence type="ECO:0000256" key="3">
    <source>
        <dbReference type="ARBA" id="ARBA00004922"/>
    </source>
</evidence>
<dbReference type="EMBL" id="KL367474">
    <property type="protein sequence ID" value="KFD73205.1"/>
    <property type="molecule type" value="Genomic_DNA"/>
</dbReference>
<dbReference type="GO" id="GO:0004653">
    <property type="term" value="F:polypeptide N-acetylgalactosaminyltransferase activity"/>
    <property type="evidence" value="ECO:0007669"/>
    <property type="project" value="TreeGrafter"/>
</dbReference>
<keyword evidence="11 14" id="KW-1015">Disulfide bond</keyword>
<feature type="domain" description="Ricin B lectin" evidence="15">
    <location>
        <begin position="461"/>
        <end position="588"/>
    </location>
</feature>
<dbReference type="EMBL" id="KL363209">
    <property type="protein sequence ID" value="KFD54244.1"/>
    <property type="molecule type" value="Genomic_DNA"/>
</dbReference>
<evidence type="ECO:0000256" key="13">
    <source>
        <dbReference type="ARBA" id="ARBA00023211"/>
    </source>
</evidence>
<evidence type="ECO:0000256" key="4">
    <source>
        <dbReference type="ARBA" id="ARBA00005680"/>
    </source>
</evidence>
<evidence type="ECO:0000256" key="1">
    <source>
        <dbReference type="ARBA" id="ARBA00001936"/>
    </source>
</evidence>
<dbReference type="UniPathway" id="UPA00378"/>
<accession>A0A085NUQ9</accession>
<keyword evidence="13 14" id="KW-0464">Manganese</keyword>
<dbReference type="PANTHER" id="PTHR11675">
    <property type="entry name" value="N-ACETYLGALACTOSAMINYLTRANSFERASE"/>
    <property type="match status" value="1"/>
</dbReference>
<dbReference type="InterPro" id="IPR045885">
    <property type="entry name" value="GalNAc-T"/>
</dbReference>
<dbReference type="InterPro" id="IPR001173">
    <property type="entry name" value="Glyco_trans_2-like"/>
</dbReference>
<evidence type="ECO:0000256" key="10">
    <source>
        <dbReference type="ARBA" id="ARBA00023136"/>
    </source>
</evidence>
<dbReference type="SMART" id="SM00458">
    <property type="entry name" value="RICIN"/>
    <property type="match status" value="1"/>
</dbReference>
<keyword evidence="8" id="KW-1133">Transmembrane helix</keyword>
<organism evidence="17">
    <name type="scientific">Trichuris suis</name>
    <name type="common">pig whipworm</name>
    <dbReference type="NCBI Taxonomy" id="68888"/>
    <lineage>
        <taxon>Eukaryota</taxon>
        <taxon>Metazoa</taxon>
        <taxon>Ecdysozoa</taxon>
        <taxon>Nematoda</taxon>
        <taxon>Enoplea</taxon>
        <taxon>Dorylaimia</taxon>
        <taxon>Trichinellida</taxon>
        <taxon>Trichuridae</taxon>
        <taxon>Trichuris</taxon>
    </lineage>
</organism>
<keyword evidence="18" id="KW-1185">Reference proteome</keyword>
<dbReference type="SUPFAM" id="SSF50370">
    <property type="entry name" value="Ricin B-like lectins"/>
    <property type="match status" value="1"/>
</dbReference>
<evidence type="ECO:0000256" key="6">
    <source>
        <dbReference type="ARBA" id="ARBA00022734"/>
    </source>
</evidence>
<name>A0A085NUQ9_9BILA</name>
<evidence type="ECO:0000256" key="7">
    <source>
        <dbReference type="ARBA" id="ARBA00022968"/>
    </source>
</evidence>
<evidence type="ECO:0000259" key="15">
    <source>
        <dbReference type="SMART" id="SM00458"/>
    </source>
</evidence>
<keyword evidence="10" id="KW-0472">Membrane</keyword>
<dbReference type="Pfam" id="PF00652">
    <property type="entry name" value="Ricin_B_lectin"/>
    <property type="match status" value="1"/>
</dbReference>
<dbReference type="FunFam" id="3.90.550.10:FF:000029">
    <property type="entry name" value="Polypeptide N-acetylgalactosaminyltransferase"/>
    <property type="match status" value="1"/>
</dbReference>